<keyword evidence="6" id="KW-0521">NADP</keyword>
<name>A0A0D2LUG0_9CHLO</name>
<dbReference type="Pfam" id="PF00667">
    <property type="entry name" value="FAD_binding_1"/>
    <property type="match status" value="1"/>
</dbReference>
<dbReference type="SUPFAM" id="SSF63380">
    <property type="entry name" value="Riboflavin synthase domain-like"/>
    <property type="match status" value="1"/>
</dbReference>
<dbReference type="GO" id="GO:0050660">
    <property type="term" value="F:flavin adenine dinucleotide binding"/>
    <property type="evidence" value="ECO:0007669"/>
    <property type="project" value="TreeGrafter"/>
</dbReference>
<dbReference type="GO" id="GO:0016491">
    <property type="term" value="F:oxidoreductase activity"/>
    <property type="evidence" value="ECO:0007669"/>
    <property type="project" value="UniProtKB-KW"/>
</dbReference>
<keyword evidence="7" id="KW-0560">Oxidoreductase</keyword>
<dbReference type="InterPro" id="IPR008254">
    <property type="entry name" value="Flavodoxin/NO_synth"/>
</dbReference>
<feature type="domain" description="Flavodoxin-like" evidence="9">
    <location>
        <begin position="19"/>
        <end position="165"/>
    </location>
</feature>
<dbReference type="STRING" id="145388.A0A0D2LUG0"/>
<evidence type="ECO:0000256" key="4">
    <source>
        <dbReference type="ARBA" id="ARBA00022643"/>
    </source>
</evidence>
<dbReference type="InterPro" id="IPR001094">
    <property type="entry name" value="Flavdoxin-like"/>
</dbReference>
<accession>A0A0D2LUG0</accession>
<feature type="region of interest" description="Disordered" evidence="8">
    <location>
        <begin position="1"/>
        <end position="23"/>
    </location>
</feature>
<dbReference type="PROSITE" id="PS50902">
    <property type="entry name" value="FLAVODOXIN_LIKE"/>
    <property type="match status" value="1"/>
</dbReference>
<feature type="region of interest" description="Disordered" evidence="8">
    <location>
        <begin position="322"/>
        <end position="341"/>
    </location>
</feature>
<evidence type="ECO:0000256" key="5">
    <source>
        <dbReference type="ARBA" id="ARBA00022827"/>
    </source>
</evidence>
<dbReference type="EMBL" id="KK103587">
    <property type="protein sequence ID" value="KIY95289.1"/>
    <property type="molecule type" value="Genomic_DNA"/>
</dbReference>
<evidence type="ECO:0000256" key="3">
    <source>
        <dbReference type="ARBA" id="ARBA00022630"/>
    </source>
</evidence>
<comment type="cofactor">
    <cofactor evidence="2">
        <name>FAD</name>
        <dbReference type="ChEBI" id="CHEBI:57692"/>
    </cofactor>
</comment>
<dbReference type="Proteomes" id="UP000054498">
    <property type="component" value="Unassembled WGS sequence"/>
</dbReference>
<keyword evidence="4" id="KW-0288">FMN</keyword>
<protein>
    <recommendedName>
        <fullName evidence="9">Flavodoxin-like domain-containing protein</fullName>
    </recommendedName>
</protein>
<evidence type="ECO:0000256" key="7">
    <source>
        <dbReference type="ARBA" id="ARBA00023002"/>
    </source>
</evidence>
<dbReference type="PANTHER" id="PTHR19384">
    <property type="entry name" value="NITRIC OXIDE SYNTHASE-RELATED"/>
    <property type="match status" value="1"/>
</dbReference>
<dbReference type="Gene3D" id="1.20.990.10">
    <property type="entry name" value="NADPH-cytochrome p450 Reductase, Chain A, domain 3"/>
    <property type="match status" value="1"/>
</dbReference>
<dbReference type="RefSeq" id="XP_013894309.1">
    <property type="nucleotide sequence ID" value="XM_014038855.1"/>
</dbReference>
<keyword evidence="3" id="KW-0285">Flavoprotein</keyword>
<dbReference type="PRINTS" id="PR00369">
    <property type="entry name" value="FLAVODOXIN"/>
</dbReference>
<dbReference type="KEGG" id="mng:MNEG_12672"/>
<evidence type="ECO:0000256" key="1">
    <source>
        <dbReference type="ARBA" id="ARBA00001917"/>
    </source>
</evidence>
<keyword evidence="5" id="KW-0274">FAD</keyword>
<comment type="cofactor">
    <cofactor evidence="1">
        <name>FMN</name>
        <dbReference type="ChEBI" id="CHEBI:58210"/>
    </cofactor>
</comment>
<dbReference type="InterPro" id="IPR029039">
    <property type="entry name" value="Flavoprotein-like_sf"/>
</dbReference>
<dbReference type="GO" id="GO:0010181">
    <property type="term" value="F:FMN binding"/>
    <property type="evidence" value="ECO:0007669"/>
    <property type="project" value="InterPro"/>
</dbReference>
<dbReference type="PANTHER" id="PTHR19384:SF10">
    <property type="entry name" value="NADPH-DEPENDENT DIFLAVIN OXIDOREDUCTASE 1"/>
    <property type="match status" value="1"/>
</dbReference>
<keyword evidence="11" id="KW-1185">Reference proteome</keyword>
<dbReference type="Gene3D" id="3.40.50.360">
    <property type="match status" value="1"/>
</dbReference>
<dbReference type="SUPFAM" id="SSF52218">
    <property type="entry name" value="Flavoproteins"/>
    <property type="match status" value="1"/>
</dbReference>
<evidence type="ECO:0000259" key="9">
    <source>
        <dbReference type="PROSITE" id="PS50902"/>
    </source>
</evidence>
<dbReference type="OrthoDB" id="1856718at2759"/>
<dbReference type="GO" id="GO:0005829">
    <property type="term" value="C:cytosol"/>
    <property type="evidence" value="ECO:0007669"/>
    <property type="project" value="TreeGrafter"/>
</dbReference>
<reference evidence="10 11" key="1">
    <citation type="journal article" date="2013" name="BMC Genomics">
        <title>Reconstruction of the lipid metabolism for the microalga Monoraphidium neglectum from its genome sequence reveals characteristics suitable for biofuel production.</title>
        <authorList>
            <person name="Bogen C."/>
            <person name="Al-Dilaimi A."/>
            <person name="Albersmeier A."/>
            <person name="Wichmann J."/>
            <person name="Grundmann M."/>
            <person name="Rupp O."/>
            <person name="Lauersen K.J."/>
            <person name="Blifernez-Klassen O."/>
            <person name="Kalinowski J."/>
            <person name="Goesmann A."/>
            <person name="Mussgnug J.H."/>
            <person name="Kruse O."/>
        </authorList>
    </citation>
    <scope>NUCLEOTIDE SEQUENCE [LARGE SCALE GENOMIC DNA]</scope>
    <source>
        <strain evidence="10 11">SAG 48.87</strain>
    </source>
</reference>
<evidence type="ECO:0000313" key="10">
    <source>
        <dbReference type="EMBL" id="KIY95289.1"/>
    </source>
</evidence>
<evidence type="ECO:0000256" key="8">
    <source>
        <dbReference type="SAM" id="MobiDB-lite"/>
    </source>
</evidence>
<dbReference type="InterPro" id="IPR023173">
    <property type="entry name" value="NADPH_Cyt_P450_Rdtase_alpha"/>
</dbReference>
<gene>
    <name evidence="10" type="ORF">MNEG_12672</name>
</gene>
<dbReference type="AlphaFoldDB" id="A0A0D2LUG0"/>
<sequence>MGVGCGPVADRRHNPDQPGAASWDAARDVAEGIAREARLLLFEPRVLAMDAFPVAALPAEPAVVFVASTTGQARPGFPGDPPDNMRRFWRFLLRKSLAADSLAATRYAVFGLGDSGYVKFNSAAKKLDRRLAALGAIPLLERGLGDDQHSGGYDAALDPWLQQLWPALRAAFPLPPGVEQPVLDAAARLQLGPPKYKGVLLDGPTAAAAADPALSSSAGGAADEEQLQREATAAAAGFRAVAAEASGMPAVASAAPGPANGHAGTLSCGPWRPFFAPLLVNRRLTSPDHFQDTRHLEFGLSGSGFEYEPGDLLAIFPRTPEADVQGEPQSEGPHGSWGHLDAPPSSAAMLARLGLDGRQLVRVEAARPAAGGAPSLVATAHALVQGVLDVSGASPRRYLFQVLQHYATSEREKERLAYFASPEGRDDLYE</sequence>
<evidence type="ECO:0000256" key="6">
    <source>
        <dbReference type="ARBA" id="ARBA00022857"/>
    </source>
</evidence>
<dbReference type="InterPro" id="IPR003097">
    <property type="entry name" value="CysJ-like_FAD-binding"/>
</dbReference>
<evidence type="ECO:0000313" key="11">
    <source>
        <dbReference type="Proteomes" id="UP000054498"/>
    </source>
</evidence>
<proteinExistence type="predicted"/>
<dbReference type="GeneID" id="25730058"/>
<dbReference type="Pfam" id="PF00258">
    <property type="entry name" value="Flavodoxin_1"/>
    <property type="match status" value="1"/>
</dbReference>
<organism evidence="10 11">
    <name type="scientific">Monoraphidium neglectum</name>
    <dbReference type="NCBI Taxonomy" id="145388"/>
    <lineage>
        <taxon>Eukaryota</taxon>
        <taxon>Viridiplantae</taxon>
        <taxon>Chlorophyta</taxon>
        <taxon>core chlorophytes</taxon>
        <taxon>Chlorophyceae</taxon>
        <taxon>CS clade</taxon>
        <taxon>Sphaeropleales</taxon>
        <taxon>Selenastraceae</taxon>
        <taxon>Monoraphidium</taxon>
    </lineage>
</organism>
<dbReference type="InterPro" id="IPR017938">
    <property type="entry name" value="Riboflavin_synthase-like_b-brl"/>
</dbReference>
<dbReference type="Gene3D" id="2.40.30.10">
    <property type="entry name" value="Translation factors"/>
    <property type="match status" value="1"/>
</dbReference>
<evidence type="ECO:0000256" key="2">
    <source>
        <dbReference type="ARBA" id="ARBA00001974"/>
    </source>
</evidence>